<evidence type="ECO:0000256" key="1">
    <source>
        <dbReference type="ARBA" id="ARBA00004613"/>
    </source>
</evidence>
<dbReference type="InterPro" id="IPR039448">
    <property type="entry name" value="Beta_helix"/>
</dbReference>
<protein>
    <submittedName>
        <fullName evidence="5">Uncharacterized protein</fullName>
    </submittedName>
</protein>
<dbReference type="InterPro" id="IPR024535">
    <property type="entry name" value="RHGA/B-epi-like_pectate_lyase"/>
</dbReference>
<organism evidence="5 6">
    <name type="scientific">Paenibacillus hemerocallicola</name>
    <dbReference type="NCBI Taxonomy" id="1172614"/>
    <lineage>
        <taxon>Bacteria</taxon>
        <taxon>Bacillati</taxon>
        <taxon>Bacillota</taxon>
        <taxon>Bacilli</taxon>
        <taxon>Bacillales</taxon>
        <taxon>Paenibacillaceae</taxon>
        <taxon>Paenibacillus</taxon>
    </lineage>
</organism>
<keyword evidence="2" id="KW-0964">Secreted</keyword>
<proteinExistence type="predicted"/>
<dbReference type="Pfam" id="PF13229">
    <property type="entry name" value="Beta_helix"/>
    <property type="match status" value="1"/>
</dbReference>
<dbReference type="GO" id="GO:0005576">
    <property type="term" value="C:extracellular region"/>
    <property type="evidence" value="ECO:0007669"/>
    <property type="project" value="UniProtKB-SubCell"/>
</dbReference>
<keyword evidence="6" id="KW-1185">Reference proteome</keyword>
<reference evidence="5 6" key="1">
    <citation type="submission" date="2019-05" db="EMBL/GenBank/DDBJ databases">
        <title>We sequenced the genome of Paenibacillus hemerocallicola KCTC 33185 for further insight into its adaptation and study the phylogeny of Paenibacillus.</title>
        <authorList>
            <person name="Narsing Rao M.P."/>
        </authorList>
    </citation>
    <scope>NUCLEOTIDE SEQUENCE [LARGE SCALE GENOMIC DNA]</scope>
    <source>
        <strain evidence="5 6">KCTC 33185</strain>
    </source>
</reference>
<name>A0A5C4TGD8_9BACL</name>
<dbReference type="EMBL" id="VDCQ01000004">
    <property type="protein sequence ID" value="TNJ67570.1"/>
    <property type="molecule type" value="Genomic_DNA"/>
</dbReference>
<dbReference type="InterPro" id="IPR011050">
    <property type="entry name" value="Pectin_lyase_fold/virulence"/>
</dbReference>
<dbReference type="RefSeq" id="WP_139600856.1">
    <property type="nucleotide sequence ID" value="NZ_VDCQ01000004.1"/>
</dbReference>
<feature type="domain" description="Right handed beta helix" evidence="4">
    <location>
        <begin position="585"/>
        <end position="760"/>
    </location>
</feature>
<dbReference type="InterPro" id="IPR006311">
    <property type="entry name" value="TAT_signal"/>
</dbReference>
<dbReference type="PROSITE" id="PS51318">
    <property type="entry name" value="TAT"/>
    <property type="match status" value="1"/>
</dbReference>
<comment type="caution">
    <text evidence="5">The sequence shown here is derived from an EMBL/GenBank/DDBJ whole genome shotgun (WGS) entry which is preliminary data.</text>
</comment>
<dbReference type="Pfam" id="PF12708">
    <property type="entry name" value="Pect-lyase_RHGA_epim"/>
    <property type="match status" value="1"/>
</dbReference>
<sequence>MTLMSHVSRRELLALLGTAGAAAAMSAVGNVNALSNGEGGQSVWTSVYGGESGLPDLNYCIATTIADLEASNDPNPQYVYFVVDPGKEGPFLYDPGDTDTASNMGTIVVSSAGHRFKRIFKEPINVTWFGATGDGVTDNTAAFTNALNAVRANGGTVFVPKGTFLLKKALVLNDRMNLTGQYADSKLVFELAGNTATTTGVLVLGSDLVVERLYIDVKLTSTLHGFRGNNVTVGEYESASYKNLHNIVIRDLWLTRQDTGYLNNALAISGDAHHVLVEHIKVRGKNVIGIMAHWSGDAPANNNSLVSYHPHDIEIRNVDIEDSQEAAICPSSTYNFRVSGFKARNVKTVFRAIPGDLGDSRSYAGNGTTHEDQRGKAMTGIVLENVYAEKVETTAIYFGLMGAIKDSQGNTVWYRARQSSGMIRNVEVSGLDTSHYAFQIDRFSNLTIDHIRAANYKGYSVYMYRVDNVRLSDLILQDVKRGVMIQQSSHVKITDGNIRLEQANVRNDADAYPVRIEGTLKTVALALPLQVGDTTVTVTAGFDSLEYGQLLEIVGAGTVKVSDYYVTTTATSFHIEPSAIAAPAGVQIISSNVAREIDIVRCSIRNGHSGVYYPFHVDGVTVRDCEMDNLFYYGIYGGMGSSVGLSNVSILRNRIRRCGVNVLDPNVASPTYTGQIVAKNTNMLTIRDNVLGDKANETAYSVQVHDTCSNTVVEDNISLGVRNTTEYAFDFFDQNAAALALGTNTYKANRLLGQGKLRKGAGVSHALADSGNRIVRAAMAPIAGIWMAADLVYNTAPAAGGYVGWVCTQAGTMANAAWSASTSLTAGSVVYTTAKRVYRCTAAGATGTAEPTHTGGIASNGTAVLRYEGPLAEFKAFGPIVSP</sequence>
<evidence type="ECO:0000256" key="2">
    <source>
        <dbReference type="ARBA" id="ARBA00022525"/>
    </source>
</evidence>
<accession>A0A5C4TGD8</accession>
<dbReference type="SUPFAM" id="SSF51126">
    <property type="entry name" value="Pectin lyase-like"/>
    <property type="match status" value="2"/>
</dbReference>
<feature type="domain" description="Rhamnogalacturonase A/B/Epimerase-like pectate lyase" evidence="3">
    <location>
        <begin position="124"/>
        <end position="322"/>
    </location>
</feature>
<dbReference type="Proteomes" id="UP000307943">
    <property type="component" value="Unassembled WGS sequence"/>
</dbReference>
<dbReference type="Gene3D" id="2.160.20.10">
    <property type="entry name" value="Single-stranded right-handed beta-helix, Pectin lyase-like"/>
    <property type="match status" value="3"/>
</dbReference>
<comment type="subcellular location">
    <subcellularLocation>
        <location evidence="1">Secreted</location>
    </subcellularLocation>
</comment>
<evidence type="ECO:0000259" key="3">
    <source>
        <dbReference type="Pfam" id="PF12708"/>
    </source>
</evidence>
<evidence type="ECO:0000313" key="6">
    <source>
        <dbReference type="Proteomes" id="UP000307943"/>
    </source>
</evidence>
<gene>
    <name evidence="5" type="ORF">FE784_04090</name>
</gene>
<evidence type="ECO:0000313" key="5">
    <source>
        <dbReference type="EMBL" id="TNJ67570.1"/>
    </source>
</evidence>
<dbReference type="AlphaFoldDB" id="A0A5C4TGD8"/>
<dbReference type="PANTHER" id="PTHR31375">
    <property type="match status" value="1"/>
</dbReference>
<evidence type="ECO:0000259" key="4">
    <source>
        <dbReference type="Pfam" id="PF13229"/>
    </source>
</evidence>
<dbReference type="OrthoDB" id="2496562at2"/>
<dbReference type="InterPro" id="IPR012334">
    <property type="entry name" value="Pectin_lyas_fold"/>
</dbReference>